<dbReference type="KEGG" id="acob:P0Y56_04915"/>
<dbReference type="EMBL" id="CP119316">
    <property type="protein sequence ID" value="WEK47637.1"/>
    <property type="molecule type" value="Genomic_DNA"/>
</dbReference>
<evidence type="ECO:0008006" key="4">
    <source>
        <dbReference type="Google" id="ProtNLM"/>
    </source>
</evidence>
<feature type="chain" id="PRO_5042554720" description="PRC-barrel domain-containing protein" evidence="1">
    <location>
        <begin position="24"/>
        <end position="192"/>
    </location>
</feature>
<sequence length="192" mass="18595">MKTSTLAAAALLAFAPAALSAQADTSAAPAPAAAPSDDAAADVIPGATVYDTQGGTVGRIVSVEGDAVVLDTGSMRATLSKNGFGKGANGPVIGMTKAQLEEAIAKAEGEANGKLAAALVPGAAIASSDGVAVGTVKEIDANGNVVIDRPAGVIALPKTQFTTAADGSLALRFSNADLEAAVAKQVPAAGQK</sequence>
<dbReference type="AlphaFoldDB" id="A0AAJ5X890"/>
<evidence type="ECO:0000256" key="1">
    <source>
        <dbReference type="SAM" id="SignalP"/>
    </source>
</evidence>
<gene>
    <name evidence="2" type="ORF">P0Y56_04915</name>
</gene>
<dbReference type="Proteomes" id="UP001218362">
    <property type="component" value="Chromosome"/>
</dbReference>
<organism evidence="2 3">
    <name type="scientific">Candidatus Andeanibacterium colombiense</name>
    <dbReference type="NCBI Taxonomy" id="3121345"/>
    <lineage>
        <taxon>Bacteria</taxon>
        <taxon>Pseudomonadati</taxon>
        <taxon>Pseudomonadota</taxon>
        <taxon>Alphaproteobacteria</taxon>
        <taxon>Sphingomonadales</taxon>
        <taxon>Sphingomonadaceae</taxon>
        <taxon>Candidatus Andeanibacterium</taxon>
    </lineage>
</organism>
<name>A0AAJ5X890_9SPHN</name>
<keyword evidence="1" id="KW-0732">Signal</keyword>
<protein>
    <recommendedName>
        <fullName evidence="4">PRC-barrel domain-containing protein</fullName>
    </recommendedName>
</protein>
<evidence type="ECO:0000313" key="2">
    <source>
        <dbReference type="EMBL" id="WEK47637.1"/>
    </source>
</evidence>
<evidence type="ECO:0000313" key="3">
    <source>
        <dbReference type="Proteomes" id="UP001218362"/>
    </source>
</evidence>
<accession>A0AAJ5X890</accession>
<proteinExistence type="predicted"/>
<feature type="signal peptide" evidence="1">
    <location>
        <begin position="1"/>
        <end position="23"/>
    </location>
</feature>
<reference evidence="2" key="1">
    <citation type="submission" date="2023-03" db="EMBL/GenBank/DDBJ databases">
        <title>Andean soil-derived lignocellulolytic bacterial consortium as a source of novel taxa and putative plastic-active enzymes.</title>
        <authorList>
            <person name="Diaz-Garcia L."/>
            <person name="Chuvochina M."/>
            <person name="Feuerriegel G."/>
            <person name="Bunk B."/>
            <person name="Sproer C."/>
            <person name="Streit W.R."/>
            <person name="Rodriguez L.M."/>
            <person name="Overmann J."/>
            <person name="Jimenez D.J."/>
        </authorList>
    </citation>
    <scope>NUCLEOTIDE SEQUENCE</scope>
    <source>
        <strain evidence="2">MAG 26</strain>
    </source>
</reference>